<evidence type="ECO:0000313" key="3">
    <source>
        <dbReference type="Proteomes" id="UP000703661"/>
    </source>
</evidence>
<evidence type="ECO:0000256" key="1">
    <source>
        <dbReference type="SAM" id="MobiDB-lite"/>
    </source>
</evidence>
<dbReference type="EMBL" id="JAAAID010003969">
    <property type="protein sequence ID" value="KAF9994874.1"/>
    <property type="molecule type" value="Genomic_DNA"/>
</dbReference>
<accession>A0A9P6ME61</accession>
<protein>
    <submittedName>
        <fullName evidence="2">Uncharacterized protein</fullName>
    </submittedName>
</protein>
<name>A0A9P6ME61_9FUNG</name>
<proteinExistence type="predicted"/>
<sequence length="107" mass="11026">MACAVTEVEGDALLSVGSIEKKKRSADEVGGFDGTDVDADIEGAAATGLLDVDADVDVDVNVDTDADADADVDVVGTNATDDVDNDADLREEDVGIDQDESPVRVLK</sequence>
<dbReference type="AlphaFoldDB" id="A0A9P6ME61"/>
<evidence type="ECO:0000313" key="2">
    <source>
        <dbReference type="EMBL" id="KAF9994874.1"/>
    </source>
</evidence>
<keyword evidence="3" id="KW-1185">Reference proteome</keyword>
<feature type="region of interest" description="Disordered" evidence="1">
    <location>
        <begin position="72"/>
        <end position="107"/>
    </location>
</feature>
<dbReference type="Proteomes" id="UP000703661">
    <property type="component" value="Unassembled WGS sequence"/>
</dbReference>
<comment type="caution">
    <text evidence="2">The sequence shown here is derived from an EMBL/GenBank/DDBJ whole genome shotgun (WGS) entry which is preliminary data.</text>
</comment>
<organism evidence="2 3">
    <name type="scientific">Entomortierella chlamydospora</name>
    <dbReference type="NCBI Taxonomy" id="101097"/>
    <lineage>
        <taxon>Eukaryota</taxon>
        <taxon>Fungi</taxon>
        <taxon>Fungi incertae sedis</taxon>
        <taxon>Mucoromycota</taxon>
        <taxon>Mortierellomycotina</taxon>
        <taxon>Mortierellomycetes</taxon>
        <taxon>Mortierellales</taxon>
        <taxon>Mortierellaceae</taxon>
        <taxon>Entomortierella</taxon>
    </lineage>
</organism>
<reference evidence="2" key="1">
    <citation type="journal article" date="2020" name="Fungal Divers.">
        <title>Resolving the Mortierellaceae phylogeny through synthesis of multi-gene phylogenetics and phylogenomics.</title>
        <authorList>
            <person name="Vandepol N."/>
            <person name="Liber J."/>
            <person name="Desiro A."/>
            <person name="Na H."/>
            <person name="Kennedy M."/>
            <person name="Barry K."/>
            <person name="Grigoriev I.V."/>
            <person name="Miller A.N."/>
            <person name="O'Donnell K."/>
            <person name="Stajich J.E."/>
            <person name="Bonito G."/>
        </authorList>
    </citation>
    <scope>NUCLEOTIDE SEQUENCE</scope>
    <source>
        <strain evidence="2">NRRL 2769</strain>
    </source>
</reference>
<gene>
    <name evidence="2" type="ORF">BGZ80_007664</name>
</gene>
<feature type="compositionally biased region" description="Acidic residues" evidence="1">
    <location>
        <begin position="81"/>
        <end position="100"/>
    </location>
</feature>